<feature type="transmembrane region" description="Helical" evidence="1">
    <location>
        <begin position="89"/>
        <end position="121"/>
    </location>
</feature>
<keyword evidence="1" id="KW-1133">Transmembrane helix</keyword>
<dbReference type="AlphaFoldDB" id="A0A7C4FFF5"/>
<evidence type="ECO:0008006" key="3">
    <source>
        <dbReference type="Google" id="ProtNLM"/>
    </source>
</evidence>
<protein>
    <recommendedName>
        <fullName evidence="3">Major facilitator superfamily (MFS) profile domain-containing protein</fullName>
    </recommendedName>
</protein>
<evidence type="ECO:0000256" key="1">
    <source>
        <dbReference type="SAM" id="Phobius"/>
    </source>
</evidence>
<evidence type="ECO:0000313" key="2">
    <source>
        <dbReference type="EMBL" id="HGI87503.1"/>
    </source>
</evidence>
<reference evidence="2" key="1">
    <citation type="journal article" date="2020" name="mSystems">
        <title>Genome- and Community-Level Interaction Insights into Carbon Utilization and Element Cycling Functions of Hydrothermarchaeota in Hydrothermal Sediment.</title>
        <authorList>
            <person name="Zhou Z."/>
            <person name="Liu Y."/>
            <person name="Xu W."/>
            <person name="Pan J."/>
            <person name="Luo Z.H."/>
            <person name="Li M."/>
        </authorList>
    </citation>
    <scope>NUCLEOTIDE SEQUENCE [LARGE SCALE GENOMIC DNA]</scope>
    <source>
        <strain evidence="2">SpSt-732</strain>
    </source>
</reference>
<comment type="caution">
    <text evidence="2">The sequence shown here is derived from an EMBL/GenBank/DDBJ whole genome shotgun (WGS) entry which is preliminary data.</text>
</comment>
<accession>A0A7C4FFF5</accession>
<organism evidence="2">
    <name type="scientific">Ignisphaera aggregans</name>
    <dbReference type="NCBI Taxonomy" id="334771"/>
    <lineage>
        <taxon>Archaea</taxon>
        <taxon>Thermoproteota</taxon>
        <taxon>Thermoprotei</taxon>
        <taxon>Desulfurococcales</taxon>
        <taxon>Desulfurococcaceae</taxon>
        <taxon>Ignisphaera</taxon>
    </lineage>
</organism>
<sequence length="123" mass="12686">MLVIRVQRHSLSFVLILSGGALLVLQGLLILVARTLAAILILHRITLARIALAFASFAGVFSLVLGVLMIIGATLVYSGEKDRLFIGSLIALIASILSILVGGGLVVGFVLGLAGGILGLVEV</sequence>
<proteinExistence type="predicted"/>
<keyword evidence="1" id="KW-0472">Membrane</keyword>
<feature type="transmembrane region" description="Helical" evidence="1">
    <location>
        <begin position="47"/>
        <end position="77"/>
    </location>
</feature>
<name>A0A7C4FFF5_9CREN</name>
<keyword evidence="1" id="KW-0812">Transmembrane</keyword>
<gene>
    <name evidence="2" type="ORF">ENV14_03820</name>
</gene>
<dbReference type="EMBL" id="DTFF01000036">
    <property type="protein sequence ID" value="HGI87503.1"/>
    <property type="molecule type" value="Genomic_DNA"/>
</dbReference>